<feature type="compositionally biased region" description="Low complexity" evidence="1">
    <location>
        <begin position="67"/>
        <end position="79"/>
    </location>
</feature>
<evidence type="ECO:0000256" key="1">
    <source>
        <dbReference type="SAM" id="MobiDB-lite"/>
    </source>
</evidence>
<reference evidence="2" key="1">
    <citation type="submission" date="2023-06" db="EMBL/GenBank/DDBJ databases">
        <authorList>
            <person name="Delattre M."/>
        </authorList>
    </citation>
    <scope>NUCLEOTIDE SEQUENCE</scope>
    <source>
        <strain evidence="2">AF72</strain>
    </source>
</reference>
<organism evidence="2 3">
    <name type="scientific">Mesorhabditis spiculigera</name>
    <dbReference type="NCBI Taxonomy" id="96644"/>
    <lineage>
        <taxon>Eukaryota</taxon>
        <taxon>Metazoa</taxon>
        <taxon>Ecdysozoa</taxon>
        <taxon>Nematoda</taxon>
        <taxon>Chromadorea</taxon>
        <taxon>Rhabditida</taxon>
        <taxon>Rhabditina</taxon>
        <taxon>Rhabditomorpha</taxon>
        <taxon>Rhabditoidea</taxon>
        <taxon>Rhabditidae</taxon>
        <taxon>Mesorhabditinae</taxon>
        <taxon>Mesorhabditis</taxon>
    </lineage>
</organism>
<feature type="region of interest" description="Disordered" evidence="1">
    <location>
        <begin position="26"/>
        <end position="132"/>
    </location>
</feature>
<dbReference type="Proteomes" id="UP001177023">
    <property type="component" value="Unassembled WGS sequence"/>
</dbReference>
<sequence length="299" mass="34011">MIPRFRILFYMKHSDFQDSQQPIYHREFDPNRFSPPVLDDNNTCRPRQSFPDSTPAPHANFGYQNGQPHQAAQPLLIQQPPQPPPIGTQNWDGSKNNNWQPIKQNEHHQQPQPHSWGGEPRRPGAWPMRKESWHGNPVHRQQSVAANMPLTVNTTPQITVGPASLPTPPMRDGTGTQFILPPQPYQPTRTMFGQQQEPTPMDHLPYSNNAQHSFPPDPPPQRKFSTIQHMDVDPVPLVSDQASPHLMHSQDGVPFRKTSRSSTTMQKESLKSPSKKEKAEIVTRKASLMATKRLVRWGS</sequence>
<protein>
    <submittedName>
        <fullName evidence="2">Uncharacterized protein</fullName>
    </submittedName>
</protein>
<dbReference type="AlphaFoldDB" id="A0AA36CED5"/>
<name>A0AA36CED5_9BILA</name>
<dbReference type="EMBL" id="CATQJA010001267">
    <property type="protein sequence ID" value="CAJ0566534.1"/>
    <property type="molecule type" value="Genomic_DNA"/>
</dbReference>
<accession>A0AA36CED5</accession>
<evidence type="ECO:0000313" key="3">
    <source>
        <dbReference type="Proteomes" id="UP001177023"/>
    </source>
</evidence>
<gene>
    <name evidence="2" type="ORF">MSPICULIGERA_LOCUS5132</name>
</gene>
<feature type="region of interest" description="Disordered" evidence="1">
    <location>
        <begin position="244"/>
        <end position="280"/>
    </location>
</feature>
<proteinExistence type="predicted"/>
<evidence type="ECO:0000313" key="2">
    <source>
        <dbReference type="EMBL" id="CAJ0566534.1"/>
    </source>
</evidence>
<feature type="compositionally biased region" description="Polar residues" evidence="1">
    <location>
        <begin position="40"/>
        <end position="52"/>
    </location>
</feature>
<keyword evidence="3" id="KW-1185">Reference proteome</keyword>
<feature type="non-terminal residue" evidence="2">
    <location>
        <position position="1"/>
    </location>
</feature>
<comment type="caution">
    <text evidence="2">The sequence shown here is derived from an EMBL/GenBank/DDBJ whole genome shotgun (WGS) entry which is preliminary data.</text>
</comment>
<feature type="compositionally biased region" description="Basic and acidic residues" evidence="1">
    <location>
        <begin position="268"/>
        <end position="280"/>
    </location>
</feature>
<feature type="compositionally biased region" description="Polar residues" evidence="1">
    <location>
        <begin position="87"/>
        <end position="103"/>
    </location>
</feature>